<dbReference type="KEGG" id="oai:OLEAN_C19870"/>
<dbReference type="InterPro" id="IPR000182">
    <property type="entry name" value="GNAT_dom"/>
</dbReference>
<dbReference type="AlphaFoldDB" id="R4YSA8"/>
<dbReference type="STRING" id="698738.OLEAN_C19870"/>
<name>R4YSA8_OLEAN</name>
<dbReference type="Gene3D" id="3.40.630.30">
    <property type="match status" value="1"/>
</dbReference>
<dbReference type="PROSITE" id="PS51186">
    <property type="entry name" value="GNAT"/>
    <property type="match status" value="1"/>
</dbReference>
<dbReference type="Pfam" id="PF13527">
    <property type="entry name" value="Acetyltransf_9"/>
    <property type="match status" value="1"/>
</dbReference>
<dbReference type="EMBL" id="FO203512">
    <property type="protein sequence ID" value="CCK76163.1"/>
    <property type="molecule type" value="Genomic_DNA"/>
</dbReference>
<sequence length="359" mass="40598">MLYTIREYAETDKAPIANIVKEVWGEKSLAKFNLLAPWFHHRSMSAFNGSRDLVLEGRGKVVGYVRIIPCEYLLAGERISAGYFTDFVTSPDSRGSGVKLARHLVSIPDVLWVGTPIARVGRFWPKIIKRDVKIKPIERAVLLLSPSVFIKAKGIPSVVAAPVDVLWQFLLRRKLKKINQKKAPVPIVLSEQSTLPASDEIDEFFNVFSQDFYAIAVRDYAFLNWRFSEAPNDYRYIWARSEGRLVGYTIYREGSVGGRKTLLIVETMAIGEKTNCYGAMLNLVCQYGLENGFADVQTLTSGCSRFHKALKQLGAVLKVEDVNLIASLHSDDPRATEMFDEKKWFVSMAEADHEFVMFK</sequence>
<evidence type="ECO:0000313" key="2">
    <source>
        <dbReference type="EMBL" id="CCK76163.1"/>
    </source>
</evidence>
<evidence type="ECO:0000313" key="3">
    <source>
        <dbReference type="Proteomes" id="UP000032749"/>
    </source>
</evidence>
<accession>R4YSA8</accession>
<gene>
    <name evidence="2" type="ORF">OLEAN_C19870</name>
</gene>
<feature type="domain" description="N-acetyltransferase" evidence="1">
    <location>
        <begin position="3"/>
        <end position="148"/>
    </location>
</feature>
<organism evidence="2 3">
    <name type="scientific">Oleispira antarctica RB-8</name>
    <dbReference type="NCBI Taxonomy" id="698738"/>
    <lineage>
        <taxon>Bacteria</taxon>
        <taxon>Pseudomonadati</taxon>
        <taxon>Pseudomonadota</taxon>
        <taxon>Gammaproteobacteria</taxon>
        <taxon>Oceanospirillales</taxon>
        <taxon>Oceanospirillaceae</taxon>
        <taxon>Oleispira</taxon>
    </lineage>
</organism>
<dbReference type="GO" id="GO:0016747">
    <property type="term" value="F:acyltransferase activity, transferring groups other than amino-acyl groups"/>
    <property type="evidence" value="ECO:0007669"/>
    <property type="project" value="InterPro"/>
</dbReference>
<proteinExistence type="predicted"/>
<dbReference type="OrthoDB" id="8542820at2"/>
<evidence type="ECO:0000259" key="1">
    <source>
        <dbReference type="PROSITE" id="PS51186"/>
    </source>
</evidence>
<protein>
    <recommendedName>
        <fullName evidence="1">N-acetyltransferase domain-containing protein</fullName>
    </recommendedName>
</protein>
<keyword evidence="3" id="KW-1185">Reference proteome</keyword>
<dbReference type="InterPro" id="IPR016181">
    <property type="entry name" value="Acyl_CoA_acyltransferase"/>
</dbReference>
<dbReference type="SUPFAM" id="SSF55729">
    <property type="entry name" value="Acyl-CoA N-acyltransferases (Nat)"/>
    <property type="match status" value="1"/>
</dbReference>
<dbReference type="HOGENOM" id="CLU_771255_0_0_6"/>
<reference evidence="2 3" key="1">
    <citation type="journal article" date="2013" name="Nat. Commun.">
        <title>Genome sequence and functional genomic analysis of the oil-degrading bacterium Oleispira antarctica.</title>
        <authorList>
            <person name="Kube M."/>
            <person name="Chernikova T.N."/>
            <person name="Al-Ramahi Y."/>
            <person name="Beloqui A."/>
            <person name="Lopez-Cortez N."/>
            <person name="Guazzaroni M.E."/>
            <person name="Heipieper H.J."/>
            <person name="Klages S."/>
            <person name="Kotsyurbenko O.R."/>
            <person name="Langer I."/>
            <person name="Nechitaylo T.Y."/>
            <person name="Lunsdorf H."/>
            <person name="Fernandez M."/>
            <person name="Juarez S."/>
            <person name="Ciordia S."/>
            <person name="Singer A."/>
            <person name="Kagan O."/>
            <person name="Egorova O."/>
            <person name="Petit P.A."/>
            <person name="Stogios P."/>
            <person name="Kim Y."/>
            <person name="Tchigvintsev A."/>
            <person name="Flick R."/>
            <person name="Denaro R."/>
            <person name="Genovese M."/>
            <person name="Albar J.P."/>
            <person name="Reva O.N."/>
            <person name="Martinez-Gomariz M."/>
            <person name="Tran H."/>
            <person name="Ferrer M."/>
            <person name="Savchenko A."/>
            <person name="Yakunin A.F."/>
            <person name="Yakimov M.M."/>
            <person name="Golyshina O.V."/>
            <person name="Reinhardt R."/>
            <person name="Golyshin P.N."/>
        </authorList>
    </citation>
    <scope>NUCLEOTIDE SEQUENCE [LARGE SCALE GENOMIC DNA]</scope>
</reference>
<dbReference type="Proteomes" id="UP000032749">
    <property type="component" value="Chromosome"/>
</dbReference>